<dbReference type="AlphaFoldDB" id="A0A164K1L2"/>
<gene>
    <name evidence="2" type="ORF">APZ42_034567</name>
</gene>
<evidence type="ECO:0000313" key="2">
    <source>
        <dbReference type="EMBL" id="KZS02857.1"/>
    </source>
</evidence>
<protein>
    <recommendedName>
        <fullName evidence="1">ISXO2-like transposase domain-containing protein</fullName>
    </recommendedName>
</protein>
<feature type="domain" description="ISXO2-like transposase" evidence="1">
    <location>
        <begin position="156"/>
        <end position="217"/>
    </location>
</feature>
<organism evidence="2 3">
    <name type="scientific">Daphnia magna</name>
    <dbReference type="NCBI Taxonomy" id="35525"/>
    <lineage>
        <taxon>Eukaryota</taxon>
        <taxon>Metazoa</taxon>
        <taxon>Ecdysozoa</taxon>
        <taxon>Arthropoda</taxon>
        <taxon>Crustacea</taxon>
        <taxon>Branchiopoda</taxon>
        <taxon>Diplostraca</taxon>
        <taxon>Cladocera</taxon>
        <taxon>Anomopoda</taxon>
        <taxon>Daphniidae</taxon>
        <taxon>Daphnia</taxon>
    </lineage>
</organism>
<dbReference type="Pfam" id="PF12762">
    <property type="entry name" value="DDE_Tnp_IS1595"/>
    <property type="match status" value="1"/>
</dbReference>
<dbReference type="PANTHER" id="PTHR47163">
    <property type="entry name" value="DDE_TNP_IS1595 DOMAIN-CONTAINING PROTEIN"/>
    <property type="match status" value="1"/>
</dbReference>
<proteinExistence type="predicted"/>
<sequence>MGRRQNLAAAHPHRELITDGPYSISVDAIKRLVSDGILPHRNCSLCNQTMALHQSTGYVDGCYWKCTYRNPKNKRPCKGSTSSVRTGTLYERSRLSIPELTFFFLCFFVNSQSYSQMKEKMKIANNETIGRRTKYLREVVFHLVFGLSAQFTQIGKYRRGNYKKGEWVFGGVERGTNRCFLVIVPDRKRKTLLAIIKQYIAPGTTIISDEWRAYKCLG</sequence>
<evidence type="ECO:0000313" key="3">
    <source>
        <dbReference type="Proteomes" id="UP000076858"/>
    </source>
</evidence>
<comment type="caution">
    <text evidence="2">The sequence shown here is derived from an EMBL/GenBank/DDBJ whole genome shotgun (WGS) entry which is preliminary data.</text>
</comment>
<name>A0A164K1L2_9CRUS</name>
<dbReference type="PANTHER" id="PTHR47163:SF2">
    <property type="entry name" value="SI:DKEY-17M8.2"/>
    <property type="match status" value="1"/>
</dbReference>
<dbReference type="STRING" id="35525.A0A164K1L2"/>
<dbReference type="Proteomes" id="UP000076858">
    <property type="component" value="Unassembled WGS sequence"/>
</dbReference>
<accession>A0A164K1L2</accession>
<reference evidence="2 3" key="1">
    <citation type="submission" date="2016-03" db="EMBL/GenBank/DDBJ databases">
        <title>EvidentialGene: Evidence-directed Construction of Genes on Genomes.</title>
        <authorList>
            <person name="Gilbert D.G."/>
            <person name="Choi J.-H."/>
            <person name="Mockaitis K."/>
            <person name="Colbourne J."/>
            <person name="Pfrender M."/>
        </authorList>
    </citation>
    <scope>NUCLEOTIDE SEQUENCE [LARGE SCALE GENOMIC DNA]</scope>
    <source>
        <strain evidence="2 3">Xinb3</strain>
        <tissue evidence="2">Complete organism</tissue>
    </source>
</reference>
<evidence type="ECO:0000259" key="1">
    <source>
        <dbReference type="Pfam" id="PF12762"/>
    </source>
</evidence>
<dbReference type="InterPro" id="IPR024445">
    <property type="entry name" value="Tnp_ISXO2-like"/>
</dbReference>
<dbReference type="OrthoDB" id="6379547at2759"/>
<keyword evidence="3" id="KW-1185">Reference proteome</keyword>
<dbReference type="InterPro" id="IPR053164">
    <property type="entry name" value="IS1016-like_transposase"/>
</dbReference>
<dbReference type="EMBL" id="LRGB01003389">
    <property type="protein sequence ID" value="KZS02857.1"/>
    <property type="molecule type" value="Genomic_DNA"/>
</dbReference>